<gene>
    <name evidence="1" type="primary">cobD</name>
    <name evidence="1" type="ORF">ACI1P1_04800</name>
</gene>
<accession>A0ACC7NWZ7</accession>
<keyword evidence="2" id="KW-1185">Reference proteome</keyword>
<comment type="caution">
    <text evidence="1">The sequence shown here is derived from an EMBL/GenBank/DDBJ whole genome shotgun (WGS) entry which is preliminary data.</text>
</comment>
<protein>
    <submittedName>
        <fullName evidence="1">Threonine-phosphate decarboxylase CobD</fullName>
        <ecNumber evidence="1">4.1.1.81</ecNumber>
    </submittedName>
</protein>
<evidence type="ECO:0000313" key="1">
    <source>
        <dbReference type="EMBL" id="MFM9327617.1"/>
    </source>
</evidence>
<dbReference type="EC" id="4.1.1.81" evidence="1"/>
<dbReference type="EMBL" id="JBJURJ010000003">
    <property type="protein sequence ID" value="MFM9327617.1"/>
    <property type="molecule type" value="Genomic_DNA"/>
</dbReference>
<name>A0ACC7NWZ7_9BACL</name>
<organism evidence="1 2">
    <name type="scientific">Paenibacillus mesotrionivorans</name>
    <dbReference type="NCBI Taxonomy" id="3160968"/>
    <lineage>
        <taxon>Bacteria</taxon>
        <taxon>Bacillati</taxon>
        <taxon>Bacillota</taxon>
        <taxon>Bacilli</taxon>
        <taxon>Bacillales</taxon>
        <taxon>Paenibacillaceae</taxon>
        <taxon>Paenibacillus</taxon>
    </lineage>
</organism>
<sequence>MMLEKHGHGGDVWTAAELYGLDKNSFLDFSSNMNPLGPPEAAGRIIQEEWRRELSRYPDPDCRELRQRIGEVYGVSASCVLAGNGAAEIIDLAVRSRSPRTVGLLQPSFREYATAAQRAGAGIVDIPLSAEREFDPVWSLAEVQKAAREAELFLFGHPNNPTGRLLPPEFVRQLTAAGKPVILDEAFIDFSGEEERVSFIRQAAESDRLCVVRSMTKFYTVPGLRLGFAVAGQGWIEAMKRLQVEWSVNGLAQRIGQAVLGDEEYARATRDWLHEESAWLTQALTGLGLRATPSAANYLLFRIPSEWGVTIHSLQEAMGRRGILIRSAATYQGLDDRYGRSAIRSHEDNMRLVAALAACLEDLRG</sequence>
<proteinExistence type="predicted"/>
<dbReference type="Proteomes" id="UP001631969">
    <property type="component" value="Unassembled WGS sequence"/>
</dbReference>
<evidence type="ECO:0000313" key="2">
    <source>
        <dbReference type="Proteomes" id="UP001631969"/>
    </source>
</evidence>
<reference evidence="1" key="1">
    <citation type="submission" date="2024-12" db="EMBL/GenBank/DDBJ databases">
        <authorList>
            <person name="Wu N."/>
        </authorList>
    </citation>
    <scope>NUCLEOTIDE SEQUENCE</scope>
    <source>
        <strain evidence="1">P15</strain>
    </source>
</reference>
<keyword evidence="1" id="KW-0456">Lyase</keyword>